<evidence type="ECO:0000256" key="1">
    <source>
        <dbReference type="SAM" id="MobiDB-lite"/>
    </source>
</evidence>
<evidence type="ECO:0000313" key="2">
    <source>
        <dbReference type="EMBL" id="ODV69122.1"/>
    </source>
</evidence>
<evidence type="ECO:0000313" key="3">
    <source>
        <dbReference type="Proteomes" id="UP000095085"/>
    </source>
</evidence>
<dbReference type="RefSeq" id="XP_020078189.1">
    <property type="nucleotide sequence ID" value="XM_020220067.1"/>
</dbReference>
<feature type="region of interest" description="Disordered" evidence="1">
    <location>
        <begin position="227"/>
        <end position="300"/>
    </location>
</feature>
<dbReference type="AlphaFoldDB" id="A0A1E4RPB7"/>
<dbReference type="Proteomes" id="UP000095085">
    <property type="component" value="Unassembled WGS sequence"/>
</dbReference>
<feature type="compositionally biased region" description="Basic and acidic residues" evidence="1">
    <location>
        <begin position="261"/>
        <end position="277"/>
    </location>
</feature>
<feature type="compositionally biased region" description="Basic and acidic residues" evidence="1">
    <location>
        <begin position="227"/>
        <end position="253"/>
    </location>
</feature>
<protein>
    <submittedName>
        <fullName evidence="2">Uncharacterized protein</fullName>
    </submittedName>
</protein>
<keyword evidence="3" id="KW-1185">Reference proteome</keyword>
<accession>A0A1E4RPB7</accession>
<organism evidence="2 3">
    <name type="scientific">Hyphopichia burtonii NRRL Y-1933</name>
    <dbReference type="NCBI Taxonomy" id="984485"/>
    <lineage>
        <taxon>Eukaryota</taxon>
        <taxon>Fungi</taxon>
        <taxon>Dikarya</taxon>
        <taxon>Ascomycota</taxon>
        <taxon>Saccharomycotina</taxon>
        <taxon>Pichiomycetes</taxon>
        <taxon>Debaryomycetaceae</taxon>
        <taxon>Hyphopichia</taxon>
    </lineage>
</organism>
<dbReference type="EMBL" id="KV454539">
    <property type="protein sequence ID" value="ODV69122.1"/>
    <property type="molecule type" value="Genomic_DNA"/>
</dbReference>
<gene>
    <name evidence="2" type="ORF">HYPBUDRAFT_147633</name>
</gene>
<name>A0A1E4RPB7_9ASCO</name>
<feature type="compositionally biased region" description="Polar residues" evidence="1">
    <location>
        <begin position="278"/>
        <end position="294"/>
    </location>
</feature>
<dbReference type="OrthoDB" id="3981028at2759"/>
<sequence>MNGSYSSGSQYESSSIILPKSMIESRYQLCEKNFRNKNFGKSYKEISDLYETSFKHFTREVIDESLFVKIVQLYFVQVGLLLPQDDNHGPRVLSRGERQKISKYFKDETVMNDLLEVYDDVYNIPSNLLLNLFFIYYSIDELQNKDFLCLQFSRIYPMLDFEKKPEDENLKNLLNFFVFKVFVELNHYEKSFKIIEKNPIYSSNVNQYNEKLNKMKASHLEREKVFASKKKEQQDREKQQQKQEAVKQQEAKKNRNLKYRSLKEIKKEANDDKERSMFNRSYNQSPNAEDNQQLMKKLLG</sequence>
<reference evidence="3" key="1">
    <citation type="submission" date="2016-05" db="EMBL/GenBank/DDBJ databases">
        <title>Comparative genomics of biotechnologically important yeasts.</title>
        <authorList>
            <consortium name="DOE Joint Genome Institute"/>
            <person name="Riley R."/>
            <person name="Haridas S."/>
            <person name="Wolfe K.H."/>
            <person name="Lopes M.R."/>
            <person name="Hittinger C.T."/>
            <person name="Goker M."/>
            <person name="Salamov A."/>
            <person name="Wisecaver J."/>
            <person name="Long T.M."/>
            <person name="Aerts A.L."/>
            <person name="Barry K."/>
            <person name="Choi C."/>
            <person name="Clum A."/>
            <person name="Coughlan A.Y."/>
            <person name="Deshpande S."/>
            <person name="Douglass A.P."/>
            <person name="Hanson S.J."/>
            <person name="Klenk H.-P."/>
            <person name="Labutti K."/>
            <person name="Lapidus A."/>
            <person name="Lindquist E."/>
            <person name="Lipzen A."/>
            <person name="Meier-Kolthoff J.P."/>
            <person name="Ohm R.A."/>
            <person name="Otillar R.P."/>
            <person name="Pangilinan J."/>
            <person name="Peng Y."/>
            <person name="Rokas A."/>
            <person name="Rosa C.A."/>
            <person name="Scheuner C."/>
            <person name="Sibirny A.A."/>
            <person name="Slot J.C."/>
            <person name="Stielow J.B."/>
            <person name="Sun H."/>
            <person name="Kurtzman C.P."/>
            <person name="Blackwell M."/>
            <person name="Grigoriev I.V."/>
            <person name="Jeffries T.W."/>
        </authorList>
    </citation>
    <scope>NUCLEOTIDE SEQUENCE [LARGE SCALE GENOMIC DNA]</scope>
    <source>
        <strain evidence="3">NRRL Y-1933</strain>
    </source>
</reference>
<proteinExistence type="predicted"/>
<dbReference type="GeneID" id="30994617"/>
<dbReference type="STRING" id="984485.A0A1E4RPB7"/>